<dbReference type="InterPro" id="IPR050950">
    <property type="entry name" value="HTH-type_LysR_regulators"/>
</dbReference>
<evidence type="ECO:0000313" key="7">
    <source>
        <dbReference type="Proteomes" id="UP001501414"/>
    </source>
</evidence>
<dbReference type="Pfam" id="PF03466">
    <property type="entry name" value="LysR_substrate"/>
    <property type="match status" value="1"/>
</dbReference>
<evidence type="ECO:0000259" key="5">
    <source>
        <dbReference type="PROSITE" id="PS50931"/>
    </source>
</evidence>
<proteinExistence type="inferred from homology"/>
<evidence type="ECO:0000256" key="2">
    <source>
        <dbReference type="ARBA" id="ARBA00023015"/>
    </source>
</evidence>
<dbReference type="InterPro" id="IPR005119">
    <property type="entry name" value="LysR_subst-bd"/>
</dbReference>
<dbReference type="InterPro" id="IPR036388">
    <property type="entry name" value="WH-like_DNA-bd_sf"/>
</dbReference>
<protein>
    <submittedName>
        <fullName evidence="6">LysR family transcriptional regulator</fullName>
    </submittedName>
</protein>
<keyword evidence="3" id="KW-0238">DNA-binding</keyword>
<dbReference type="PRINTS" id="PR00039">
    <property type="entry name" value="HTHLYSR"/>
</dbReference>
<evidence type="ECO:0000256" key="3">
    <source>
        <dbReference type="ARBA" id="ARBA00023125"/>
    </source>
</evidence>
<keyword evidence="4" id="KW-0804">Transcription</keyword>
<sequence length="322" mass="33794">MDLTLQQLRAVVAVHDAAGFTAAAARLHVAQPSLSRTVADVERRLGTVLFERTTRRLEPTPAGRAVVDAARRALHAVQTELRHVEGFLDGRAGTVRIATLPSLAAILLPGVLSAFRRDRPEVRPELSDALADDVLDQVRSGRADLAVTVAPDGAGPSGLAVAPVASDRFCALLPPEHPLASRTGLRWADLSGEPFVDFDPTTSIRQHVDRAVADAGALPDRRLVARNIAAVAGLVAAGLGVTAVPGLVVPLTGFAGLVAVPLEEPVVQRRIVLVVPRDRGPSPAAEAFARVLLGAGRERPALPAHAAWEVSDPFRPAQPGLS</sequence>
<dbReference type="Proteomes" id="UP001501414">
    <property type="component" value="Unassembled WGS sequence"/>
</dbReference>
<evidence type="ECO:0000256" key="1">
    <source>
        <dbReference type="ARBA" id="ARBA00009437"/>
    </source>
</evidence>
<dbReference type="CDD" id="cd08440">
    <property type="entry name" value="PBP2_LTTR_like_4"/>
    <property type="match status" value="1"/>
</dbReference>
<organism evidence="6 7">
    <name type="scientific">Pseudonocardia kongjuensis</name>
    <dbReference type="NCBI Taxonomy" id="102227"/>
    <lineage>
        <taxon>Bacteria</taxon>
        <taxon>Bacillati</taxon>
        <taxon>Actinomycetota</taxon>
        <taxon>Actinomycetes</taxon>
        <taxon>Pseudonocardiales</taxon>
        <taxon>Pseudonocardiaceae</taxon>
        <taxon>Pseudonocardia</taxon>
    </lineage>
</organism>
<feature type="domain" description="HTH lysR-type" evidence="5">
    <location>
        <begin position="3"/>
        <end position="60"/>
    </location>
</feature>
<comment type="similarity">
    <text evidence="1">Belongs to the LysR transcriptional regulatory family.</text>
</comment>
<dbReference type="EMBL" id="BAAAJK010000001">
    <property type="protein sequence ID" value="GAA1378969.1"/>
    <property type="molecule type" value="Genomic_DNA"/>
</dbReference>
<dbReference type="Gene3D" id="1.10.10.10">
    <property type="entry name" value="Winged helix-like DNA-binding domain superfamily/Winged helix DNA-binding domain"/>
    <property type="match status" value="1"/>
</dbReference>
<gene>
    <name evidence="6" type="ORF">GCM10009613_00890</name>
</gene>
<dbReference type="SUPFAM" id="SSF53850">
    <property type="entry name" value="Periplasmic binding protein-like II"/>
    <property type="match status" value="1"/>
</dbReference>
<evidence type="ECO:0000313" key="6">
    <source>
        <dbReference type="EMBL" id="GAA1378969.1"/>
    </source>
</evidence>
<keyword evidence="7" id="KW-1185">Reference proteome</keyword>
<dbReference type="InterPro" id="IPR036390">
    <property type="entry name" value="WH_DNA-bd_sf"/>
</dbReference>
<dbReference type="RefSeq" id="WP_344017477.1">
    <property type="nucleotide sequence ID" value="NZ_BAAAJK010000001.1"/>
</dbReference>
<comment type="caution">
    <text evidence="6">The sequence shown here is derived from an EMBL/GenBank/DDBJ whole genome shotgun (WGS) entry which is preliminary data.</text>
</comment>
<dbReference type="PANTHER" id="PTHR30419">
    <property type="entry name" value="HTH-TYPE TRANSCRIPTIONAL REGULATOR YBHD"/>
    <property type="match status" value="1"/>
</dbReference>
<dbReference type="Pfam" id="PF00126">
    <property type="entry name" value="HTH_1"/>
    <property type="match status" value="1"/>
</dbReference>
<dbReference type="Gene3D" id="3.40.190.290">
    <property type="match status" value="1"/>
</dbReference>
<reference evidence="7" key="1">
    <citation type="journal article" date="2019" name="Int. J. Syst. Evol. Microbiol.">
        <title>The Global Catalogue of Microorganisms (GCM) 10K type strain sequencing project: providing services to taxonomists for standard genome sequencing and annotation.</title>
        <authorList>
            <consortium name="The Broad Institute Genomics Platform"/>
            <consortium name="The Broad Institute Genome Sequencing Center for Infectious Disease"/>
            <person name="Wu L."/>
            <person name="Ma J."/>
        </authorList>
    </citation>
    <scope>NUCLEOTIDE SEQUENCE [LARGE SCALE GENOMIC DNA]</scope>
    <source>
        <strain evidence="7">JCM 11896</strain>
    </source>
</reference>
<keyword evidence="2" id="KW-0805">Transcription regulation</keyword>
<accession>A0ABP4I399</accession>
<dbReference type="SUPFAM" id="SSF46785">
    <property type="entry name" value="Winged helix' DNA-binding domain"/>
    <property type="match status" value="1"/>
</dbReference>
<evidence type="ECO:0000256" key="4">
    <source>
        <dbReference type="ARBA" id="ARBA00023163"/>
    </source>
</evidence>
<dbReference type="InterPro" id="IPR000847">
    <property type="entry name" value="LysR_HTH_N"/>
</dbReference>
<dbReference type="PROSITE" id="PS50931">
    <property type="entry name" value="HTH_LYSR"/>
    <property type="match status" value="1"/>
</dbReference>
<name>A0ABP4I399_9PSEU</name>